<feature type="coiled-coil region" evidence="4">
    <location>
        <begin position="178"/>
        <end position="205"/>
    </location>
</feature>
<protein>
    <submittedName>
        <fullName evidence="6">CZB domain-containing protein</fullName>
    </submittedName>
</protein>
<keyword evidence="4" id="KW-0175">Coiled coil</keyword>
<reference evidence="6 7" key="1">
    <citation type="journal article" date="2022" name="Mar. Drugs">
        <title>Bioassay-Guided Fractionation Leads to the Detection of Cholic Acid Generated by the Rare Thalassomonas sp.</title>
        <authorList>
            <person name="Pheiffer F."/>
            <person name="Schneider Y.K."/>
            <person name="Hansen E.H."/>
            <person name="Andersen J.H."/>
            <person name="Isaksson J."/>
            <person name="Busche T."/>
            <person name="R C."/>
            <person name="Kalinowski J."/>
            <person name="Zyl L.V."/>
            <person name="Trindade M."/>
        </authorList>
    </citation>
    <scope>NUCLEOTIDE SEQUENCE [LARGE SCALE GENOMIC DNA]</scope>
    <source>
        <strain evidence="6 7">A5K-61T</strain>
    </source>
</reference>
<evidence type="ECO:0000256" key="3">
    <source>
        <dbReference type="PROSITE-ProRule" id="PRU00284"/>
    </source>
</evidence>
<accession>A0ABY7VG03</accession>
<dbReference type="Gene3D" id="6.10.250.3200">
    <property type="match status" value="1"/>
</dbReference>
<dbReference type="Pfam" id="PF13682">
    <property type="entry name" value="CZB"/>
    <property type="match status" value="1"/>
</dbReference>
<evidence type="ECO:0000313" key="6">
    <source>
        <dbReference type="EMBL" id="WDE12629.1"/>
    </source>
</evidence>
<dbReference type="PANTHER" id="PTHR32089:SF112">
    <property type="entry name" value="LYSOZYME-LIKE PROTEIN-RELATED"/>
    <property type="match status" value="1"/>
</dbReference>
<dbReference type="InterPro" id="IPR004089">
    <property type="entry name" value="MCPsignal_dom"/>
</dbReference>
<dbReference type="Proteomes" id="UP001215231">
    <property type="component" value="Chromosome"/>
</dbReference>
<proteinExistence type="predicted"/>
<organism evidence="6 7">
    <name type="scientific">Thalassomonas haliotis</name>
    <dbReference type="NCBI Taxonomy" id="485448"/>
    <lineage>
        <taxon>Bacteria</taxon>
        <taxon>Pseudomonadati</taxon>
        <taxon>Pseudomonadota</taxon>
        <taxon>Gammaproteobacteria</taxon>
        <taxon>Alteromonadales</taxon>
        <taxon>Colwelliaceae</taxon>
        <taxon>Thalassomonas</taxon>
    </lineage>
</organism>
<sequence>MVFYSNKKNQVNTLKAEVEALKLRNQELEDELQQVNSANNDLVEDMSKATARHRSHEELNQLWLQSSDLVNQIRESLAASSTELVAHRDRFQSSHLLFNQVMEMLSDTMKSSVEISNDTRSASDSVDQLKTVTAGINDFVNIIKGISDQTNLLALNAAIEAARAGEQGRGFAVVADEVRTLAQRSAEASNEISNLIEQVNRQMEDVTSGIRYVGDKSGEINNSTASIEKSANEIVSMSQNMYSVITSSTENAFIQTVKMDHVVLKLEVYKVMLGMSDKSADDFADHTKCRLGKWYYQGDGGKNYSSIAAFKQLESPHANVHAYGLEALKANAAGNMEQAVKSLNLMENASVQVVELLSVLSEQISTEVAEEEFQLAV</sequence>
<keyword evidence="7" id="KW-1185">Reference proteome</keyword>
<dbReference type="Gene3D" id="1.20.120.30">
    <property type="entry name" value="Aspartate receptor, ligand-binding domain"/>
    <property type="match status" value="1"/>
</dbReference>
<dbReference type="SUPFAM" id="SSF58104">
    <property type="entry name" value="Methyl-accepting chemotaxis protein (MCP) signaling domain"/>
    <property type="match status" value="1"/>
</dbReference>
<evidence type="ECO:0000256" key="1">
    <source>
        <dbReference type="ARBA" id="ARBA00004370"/>
    </source>
</evidence>
<feature type="coiled-coil region" evidence="4">
    <location>
        <begin position="4"/>
        <end position="52"/>
    </location>
</feature>
<dbReference type="Pfam" id="PF00015">
    <property type="entry name" value="MCPsignal"/>
    <property type="match status" value="1"/>
</dbReference>
<evidence type="ECO:0000313" key="7">
    <source>
        <dbReference type="Proteomes" id="UP001215231"/>
    </source>
</evidence>
<dbReference type="SMART" id="SM00283">
    <property type="entry name" value="MA"/>
    <property type="match status" value="1"/>
</dbReference>
<dbReference type="EMBL" id="CP059693">
    <property type="protein sequence ID" value="WDE12629.1"/>
    <property type="molecule type" value="Genomic_DNA"/>
</dbReference>
<comment type="subcellular location">
    <subcellularLocation>
        <location evidence="1">Membrane</location>
    </subcellularLocation>
</comment>
<feature type="domain" description="Methyl-accepting transducer" evidence="5">
    <location>
        <begin position="103"/>
        <end position="276"/>
    </location>
</feature>
<gene>
    <name evidence="6" type="ORF">H3N35_03895</name>
</gene>
<keyword evidence="2 3" id="KW-0807">Transducer</keyword>
<dbReference type="InterPro" id="IPR025991">
    <property type="entry name" value="Chemoreceptor_zinc-bind_dom"/>
</dbReference>
<evidence type="ECO:0000259" key="5">
    <source>
        <dbReference type="PROSITE" id="PS50111"/>
    </source>
</evidence>
<evidence type="ECO:0000256" key="4">
    <source>
        <dbReference type="SAM" id="Coils"/>
    </source>
</evidence>
<name>A0ABY7VG03_9GAMM</name>
<dbReference type="RefSeq" id="WP_274052909.1">
    <property type="nucleotide sequence ID" value="NZ_CP059693.1"/>
</dbReference>
<evidence type="ECO:0000256" key="2">
    <source>
        <dbReference type="ARBA" id="ARBA00023224"/>
    </source>
</evidence>
<dbReference type="PANTHER" id="PTHR32089">
    <property type="entry name" value="METHYL-ACCEPTING CHEMOTAXIS PROTEIN MCPB"/>
    <property type="match status" value="1"/>
</dbReference>
<dbReference type="PROSITE" id="PS50111">
    <property type="entry name" value="CHEMOTAXIS_TRANSDUC_2"/>
    <property type="match status" value="1"/>
</dbReference>